<organism evidence="1">
    <name type="scientific">Colletotrichum fructicola (strain Nara gc5)</name>
    <name type="common">Anthracnose fungus</name>
    <name type="synonym">Colletotrichum gloeosporioides (strain Nara gc5)</name>
    <dbReference type="NCBI Taxonomy" id="1213859"/>
    <lineage>
        <taxon>Eukaryota</taxon>
        <taxon>Fungi</taxon>
        <taxon>Dikarya</taxon>
        <taxon>Ascomycota</taxon>
        <taxon>Pezizomycotina</taxon>
        <taxon>Sordariomycetes</taxon>
        <taxon>Hypocreomycetidae</taxon>
        <taxon>Glomerellales</taxon>
        <taxon>Glomerellaceae</taxon>
        <taxon>Colletotrichum</taxon>
        <taxon>Colletotrichum gloeosporioides species complex</taxon>
    </lineage>
</organism>
<sequence>MIFEYSKEVEGGTYDTHGLDCGISLRQHKQQYREIDGALRVQREWTKLVSNVEGYQGGLADDFCFISVTVPECLPDRLEIMSYANEYAFLYDDAMEKLNLKNDKDDLANDFLSTFGNGALNPNSVATARPEKQLQAKLLFDMMKIDRQRAITSMTAWARFVQLAANTRKAPPKTLEDYMPSRAIDAGELFWFGTITFGMAITIPDHEYELCMDLARPLHIALGLVNDLYSWEKECDAAAEEGQDHVFNAIWVIMNERGIGVDDAKDICREETMKVMSTYWNTVKAARNNESLSDDLRRYLEALLLSYSGNLVWSLLVQFLRLFFRAVASS</sequence>
<evidence type="ECO:0000313" key="1">
    <source>
        <dbReference type="EMBL" id="ELA26698.1"/>
    </source>
</evidence>
<dbReference type="EMBL" id="KB021031">
    <property type="protein sequence ID" value="ELA26698.1"/>
    <property type="molecule type" value="Genomic_DNA"/>
</dbReference>
<gene>
    <name evidence="1" type="ORF">CGGC5_12385</name>
</gene>
<dbReference type="AlphaFoldDB" id="L2FLS5"/>
<accession>L2FLS5</accession>
<proteinExistence type="predicted"/>
<dbReference type="HOGENOM" id="CLU_042677_0_0_1"/>
<name>L2FLS5_COLFN</name>
<dbReference type="SUPFAM" id="SSF48576">
    <property type="entry name" value="Terpenoid synthases"/>
    <property type="match status" value="1"/>
</dbReference>
<protein>
    <submittedName>
        <fullName evidence="1">Fusicoccadiene synthase</fullName>
    </submittedName>
</protein>
<dbReference type="STRING" id="1213859.L2FLS5"/>
<reference evidence="1" key="1">
    <citation type="submission" date="2012-08" db="EMBL/GenBank/DDBJ databases">
        <title>Genome analysis of Colletotrichum orbiculare and Colletotrichum fructicola.</title>
        <authorList>
            <person name="Gan P.H.P."/>
            <person name="Ikeda K."/>
            <person name="Irieda H."/>
            <person name="Narusaka M."/>
            <person name="O'Connell R.J."/>
            <person name="Narusaka Y."/>
            <person name="Takano Y."/>
            <person name="Kubo Y."/>
            <person name="Shirasu K."/>
        </authorList>
    </citation>
    <scope>NUCLEOTIDE SEQUENCE</scope>
    <source>
        <strain evidence="1">Nara gc5</strain>
    </source>
</reference>
<dbReference type="InterPro" id="IPR008949">
    <property type="entry name" value="Isoprenoid_synthase_dom_sf"/>
</dbReference>
<dbReference type="Pfam" id="PF19086">
    <property type="entry name" value="Terpene_syn_C_2"/>
    <property type="match status" value="1"/>
</dbReference>
<dbReference type="Gene3D" id="1.10.600.10">
    <property type="entry name" value="Farnesyl Diphosphate Synthase"/>
    <property type="match status" value="1"/>
</dbReference>